<dbReference type="OrthoDB" id="9957092at2"/>
<proteinExistence type="predicted"/>
<evidence type="ECO:0000313" key="1">
    <source>
        <dbReference type="EMBL" id="AWI53203.1"/>
    </source>
</evidence>
<dbReference type="AlphaFoldDB" id="A0A2U8FQA8"/>
<accession>A0A2U8FQA8</accession>
<evidence type="ECO:0000313" key="2">
    <source>
        <dbReference type="Proteomes" id="UP000244892"/>
    </source>
</evidence>
<keyword evidence="2" id="KW-1185">Reference proteome</keyword>
<sequence>MTNSAPSPELIAGAPDLHMGNVAPFLCKKLAVPGCIVLLSNEDGTVALAAHGVNHARANEMLSIGIHINLSQHYDAVRAGHAGPEAAELQHVIDTNKE</sequence>
<reference evidence="1 2" key="1">
    <citation type="submission" date="2018-05" db="EMBL/GenBank/DDBJ databases">
        <title>complete genome sequence of Aquabacterium olei NBRC 110486.</title>
        <authorList>
            <person name="Tang B."/>
            <person name="Chang J."/>
            <person name="Zhang L."/>
            <person name="Yang H."/>
        </authorList>
    </citation>
    <scope>NUCLEOTIDE SEQUENCE [LARGE SCALE GENOMIC DNA]</scope>
    <source>
        <strain evidence="1 2">NBRC 110486</strain>
    </source>
</reference>
<dbReference type="Proteomes" id="UP000244892">
    <property type="component" value="Chromosome"/>
</dbReference>
<gene>
    <name evidence="1" type="ORF">DEH84_06995</name>
</gene>
<name>A0A2U8FQA8_9BURK</name>
<organism evidence="1 2">
    <name type="scientific">Aquabacterium olei</name>
    <dbReference type="NCBI Taxonomy" id="1296669"/>
    <lineage>
        <taxon>Bacteria</taxon>
        <taxon>Pseudomonadati</taxon>
        <taxon>Pseudomonadota</taxon>
        <taxon>Betaproteobacteria</taxon>
        <taxon>Burkholderiales</taxon>
        <taxon>Aquabacterium</taxon>
    </lineage>
</organism>
<dbReference type="KEGG" id="aon:DEH84_06995"/>
<protein>
    <submittedName>
        <fullName evidence="1">Uncharacterized protein</fullName>
    </submittedName>
</protein>
<dbReference type="RefSeq" id="WP_109036009.1">
    <property type="nucleotide sequence ID" value="NZ_CP029210.1"/>
</dbReference>
<dbReference type="EMBL" id="CP029210">
    <property type="protein sequence ID" value="AWI53203.1"/>
    <property type="molecule type" value="Genomic_DNA"/>
</dbReference>